<proteinExistence type="predicted"/>
<dbReference type="STRING" id="479434.Sthe_1444"/>
<keyword evidence="2 4" id="KW-0378">Hydrolase</keyword>
<evidence type="ECO:0000313" key="5">
    <source>
        <dbReference type="Proteomes" id="UP000002027"/>
    </source>
</evidence>
<gene>
    <name evidence="4" type="ordered locus">Sthe_1444</name>
</gene>
<dbReference type="GO" id="GO:0016787">
    <property type="term" value="F:hydrolase activity"/>
    <property type="evidence" value="ECO:0007669"/>
    <property type="project" value="UniProtKB-KW"/>
</dbReference>
<dbReference type="HOGENOM" id="CLU_052657_0_0_0"/>
<dbReference type="Gene3D" id="3.40.50.1000">
    <property type="entry name" value="HAD superfamily/HAD-like"/>
    <property type="match status" value="1"/>
</dbReference>
<dbReference type="Pfam" id="PF12710">
    <property type="entry name" value="HAD"/>
    <property type="match status" value="1"/>
</dbReference>
<dbReference type="InParanoid" id="D1C3R2"/>
<dbReference type="Proteomes" id="UP000002027">
    <property type="component" value="Chromosome 1"/>
</dbReference>
<dbReference type="PANTHER" id="PTHR43344:SF13">
    <property type="entry name" value="PHOSPHATASE RV3661-RELATED"/>
    <property type="match status" value="1"/>
</dbReference>
<protein>
    <submittedName>
        <fullName evidence="4">HAD-superfamily subfamily IB hydrolase, TIGR01490</fullName>
    </submittedName>
</protein>
<keyword evidence="5" id="KW-1185">Reference proteome</keyword>
<dbReference type="Gene3D" id="1.20.1440.100">
    <property type="entry name" value="SG protein - dephosphorylation function"/>
    <property type="match status" value="1"/>
</dbReference>
<dbReference type="InterPro" id="IPR006385">
    <property type="entry name" value="HAD_hydro_SerB1"/>
</dbReference>
<evidence type="ECO:0000256" key="3">
    <source>
        <dbReference type="ARBA" id="ARBA00022842"/>
    </source>
</evidence>
<dbReference type="InterPro" id="IPR023214">
    <property type="entry name" value="HAD_sf"/>
</dbReference>
<accession>D1C3R2</accession>
<dbReference type="NCBIfam" id="TIGR01488">
    <property type="entry name" value="HAD-SF-IB"/>
    <property type="match status" value="1"/>
</dbReference>
<dbReference type="GO" id="GO:0046872">
    <property type="term" value="F:metal ion binding"/>
    <property type="evidence" value="ECO:0007669"/>
    <property type="project" value="UniProtKB-KW"/>
</dbReference>
<dbReference type="SUPFAM" id="SSF56784">
    <property type="entry name" value="HAD-like"/>
    <property type="match status" value="1"/>
</dbReference>
<dbReference type="EMBL" id="CP001823">
    <property type="protein sequence ID" value="ACZ38879.1"/>
    <property type="molecule type" value="Genomic_DNA"/>
</dbReference>
<dbReference type="KEGG" id="sti:Sthe_1444"/>
<dbReference type="RefSeq" id="WP_012871926.1">
    <property type="nucleotide sequence ID" value="NC_013523.1"/>
</dbReference>
<dbReference type="AlphaFoldDB" id="D1C3R2"/>
<evidence type="ECO:0000313" key="4">
    <source>
        <dbReference type="EMBL" id="ACZ38879.1"/>
    </source>
</evidence>
<dbReference type="eggNOG" id="COG0560">
    <property type="taxonomic scope" value="Bacteria"/>
</dbReference>
<keyword evidence="3" id="KW-0460">Magnesium</keyword>
<dbReference type="InterPro" id="IPR036412">
    <property type="entry name" value="HAD-like_sf"/>
</dbReference>
<organism evidence="4 5">
    <name type="scientific">Sphaerobacter thermophilus (strain ATCC 49802 / DSM 20745 / KCCM 41009 / NCIMB 13125 / S 6022)</name>
    <dbReference type="NCBI Taxonomy" id="479434"/>
    <lineage>
        <taxon>Bacteria</taxon>
        <taxon>Pseudomonadati</taxon>
        <taxon>Thermomicrobiota</taxon>
        <taxon>Thermomicrobia</taxon>
        <taxon>Sphaerobacterales</taxon>
        <taxon>Sphaerobacterineae</taxon>
        <taxon>Sphaerobacteraceae</taxon>
        <taxon>Sphaerobacter</taxon>
    </lineage>
</organism>
<evidence type="ECO:0000256" key="1">
    <source>
        <dbReference type="ARBA" id="ARBA00022723"/>
    </source>
</evidence>
<reference evidence="4 5" key="2">
    <citation type="journal article" date="2010" name="Stand. Genomic Sci.">
        <title>Complete genome sequence of Desulfohalobium retbaense type strain (HR(100)).</title>
        <authorList>
            <person name="Spring S."/>
            <person name="Nolan M."/>
            <person name="Lapidus A."/>
            <person name="Glavina Del Rio T."/>
            <person name="Copeland A."/>
            <person name="Tice H."/>
            <person name="Cheng J.F."/>
            <person name="Lucas S."/>
            <person name="Land M."/>
            <person name="Chen F."/>
            <person name="Bruce D."/>
            <person name="Goodwin L."/>
            <person name="Pitluck S."/>
            <person name="Ivanova N."/>
            <person name="Mavromatis K."/>
            <person name="Mikhailova N."/>
            <person name="Pati A."/>
            <person name="Chen A."/>
            <person name="Palaniappan K."/>
            <person name="Hauser L."/>
            <person name="Chang Y.J."/>
            <person name="Jeffries C.D."/>
            <person name="Munk C."/>
            <person name="Kiss H."/>
            <person name="Chain P."/>
            <person name="Han C."/>
            <person name="Brettin T."/>
            <person name="Detter J.C."/>
            <person name="Schuler E."/>
            <person name="Goker M."/>
            <person name="Rohde M."/>
            <person name="Bristow J."/>
            <person name="Eisen J.A."/>
            <person name="Markowitz V."/>
            <person name="Hugenholtz P."/>
            <person name="Kyrpides N.C."/>
            <person name="Klenk H.P."/>
        </authorList>
    </citation>
    <scope>NUCLEOTIDE SEQUENCE [LARGE SCALE GENOMIC DNA]</scope>
    <source>
        <strain evidence="5">ATCC 49802 / DSM 20745 / S 6022</strain>
    </source>
</reference>
<dbReference type="InterPro" id="IPR050582">
    <property type="entry name" value="HAD-like_SerB"/>
</dbReference>
<reference evidence="5" key="1">
    <citation type="submission" date="2009-11" db="EMBL/GenBank/DDBJ databases">
        <title>The complete chromosome 1 of Sphaerobacter thermophilus DSM 20745.</title>
        <authorList>
            <person name="Lucas S."/>
            <person name="Copeland A."/>
            <person name="Lapidus A."/>
            <person name="Glavina del Rio T."/>
            <person name="Dalin E."/>
            <person name="Tice H."/>
            <person name="Bruce D."/>
            <person name="Goodwin L."/>
            <person name="Pitluck S."/>
            <person name="Kyrpides N."/>
            <person name="Mavromatis K."/>
            <person name="Ivanova N."/>
            <person name="Mikhailova N."/>
            <person name="LaButti K.M."/>
            <person name="Clum A."/>
            <person name="Sun H.I."/>
            <person name="Brettin T."/>
            <person name="Detter J.C."/>
            <person name="Han C."/>
            <person name="Larimer F."/>
            <person name="Land M."/>
            <person name="Hauser L."/>
            <person name="Markowitz V."/>
            <person name="Cheng J.F."/>
            <person name="Hugenholtz P."/>
            <person name="Woyke T."/>
            <person name="Wu D."/>
            <person name="Steenblock K."/>
            <person name="Schneider S."/>
            <person name="Pukall R."/>
            <person name="Goeker M."/>
            <person name="Klenk H.P."/>
            <person name="Eisen J.A."/>
        </authorList>
    </citation>
    <scope>NUCLEOTIDE SEQUENCE [LARGE SCALE GENOMIC DNA]</scope>
    <source>
        <strain evidence="5">ATCC 49802 / DSM 20745 / S 6022</strain>
    </source>
</reference>
<evidence type="ECO:0000256" key="2">
    <source>
        <dbReference type="ARBA" id="ARBA00022801"/>
    </source>
</evidence>
<sequence length="217" mass="24660">MSVIAAVFDVDRTLLPDTTAERLFLRFLLRERVLGARVAAETLRFLAVSGWRHPVRDLRAHRPWLRGQQEATMVALGARCFEEMIGPRLAKRGIERVRDHIQEGHQTVLLSGSLPYVLQPMARMLGVRHVICSQPATRNARLTGRLAGLHPYGAAKALLIRRFAEAAQIDLKQSFCYADHHTDEVVLRLFGHPVCINPNDRLYSIAQRLGWPVEEFR</sequence>
<dbReference type="PANTHER" id="PTHR43344">
    <property type="entry name" value="PHOSPHOSERINE PHOSPHATASE"/>
    <property type="match status" value="1"/>
</dbReference>
<keyword evidence="1" id="KW-0479">Metal-binding</keyword>
<name>D1C3R2_SPHTD</name>
<dbReference type="NCBIfam" id="TIGR01490">
    <property type="entry name" value="HAD-SF-IB-hyp1"/>
    <property type="match status" value="1"/>
</dbReference>